<proteinExistence type="predicted"/>
<dbReference type="EMBL" id="MW911670">
    <property type="protein sequence ID" value="QXV91331.1"/>
    <property type="molecule type" value="Genomic_DNA"/>
</dbReference>
<geneLocation type="plasmid" evidence="2">
    <name>phvKpST395_NDM-1_2512</name>
</geneLocation>
<keyword evidence="1" id="KW-1133">Transmembrane helix</keyword>
<keyword evidence="2" id="KW-0614">Plasmid</keyword>
<sequence>MTKGSKIVFFNFYVPFYISALTFFLCTERRDNFETRIQLYESELSGTVIMYWRVGADRL</sequence>
<dbReference type="AlphaFoldDB" id="A0A8F7KS13"/>
<evidence type="ECO:0000256" key="1">
    <source>
        <dbReference type="SAM" id="Phobius"/>
    </source>
</evidence>
<keyword evidence="1" id="KW-0812">Transmembrane</keyword>
<organism evidence="2">
    <name type="scientific">Klebsiella pneumoniae subsp. pneumoniae</name>
    <dbReference type="NCBI Taxonomy" id="72407"/>
    <lineage>
        <taxon>Bacteria</taxon>
        <taxon>Pseudomonadati</taxon>
        <taxon>Pseudomonadota</taxon>
        <taxon>Gammaproteobacteria</taxon>
        <taxon>Enterobacterales</taxon>
        <taxon>Enterobacteriaceae</taxon>
        <taxon>Klebsiella/Raoultella group</taxon>
        <taxon>Klebsiella</taxon>
        <taxon>Klebsiella pneumoniae complex</taxon>
    </lineage>
</organism>
<accession>A0A8F7KS13</accession>
<feature type="transmembrane region" description="Helical" evidence="1">
    <location>
        <begin position="6"/>
        <end position="26"/>
    </location>
</feature>
<keyword evidence="1" id="KW-0472">Membrane</keyword>
<name>A0A8F7KS13_KLEPN</name>
<protein>
    <submittedName>
        <fullName evidence="2">Uncharacterized protein</fullName>
    </submittedName>
</protein>
<reference evidence="2" key="1">
    <citation type="journal article" date="2021" name="Antibiotics">
        <title>Emergence of Hybrid Resistance and Virulence Plasmids Harboring New Delhi Metallo-beta-Lactamase in Klebsiella pneumoniae in Russia.</title>
        <authorList>
            <person name="Starkova P."/>
            <person name="Lazareva I."/>
            <person name="Avdeeva A."/>
            <person name="Sulian O."/>
            <person name="Likholetova D."/>
            <person name="Ageevets V."/>
            <person name="Lebedeva M."/>
            <person name="Gostev V."/>
            <person name="Sopova J."/>
            <person name="Sidorenko S."/>
        </authorList>
    </citation>
    <scope>NUCLEOTIDE SEQUENCE</scope>
    <source>
        <plasmid evidence="2">phvKpST395_NDM-1_2512</plasmid>
    </source>
</reference>
<evidence type="ECO:0000313" key="2">
    <source>
        <dbReference type="EMBL" id="QXV91331.1"/>
    </source>
</evidence>